<evidence type="ECO:0000256" key="8">
    <source>
        <dbReference type="ARBA" id="ARBA00022989"/>
    </source>
</evidence>
<dbReference type="EnsemblMetazoa" id="XM_022813319">
    <property type="protein sequence ID" value="XP_022669054"/>
    <property type="gene ID" value="LOC111253625"/>
</dbReference>
<keyword evidence="3 10" id="KW-0813">Transport</keyword>
<dbReference type="InterPro" id="IPR012908">
    <property type="entry name" value="PGAP1-ab_dom-like"/>
</dbReference>
<dbReference type="PANTHER" id="PTHR15495">
    <property type="entry name" value="NEGATIVE REGULATOR OF VESICLE FORMATION-RELATED"/>
    <property type="match status" value="1"/>
</dbReference>
<dbReference type="SUPFAM" id="SSF53474">
    <property type="entry name" value="alpha/beta-Hydrolases"/>
    <property type="match status" value="1"/>
</dbReference>
<evidence type="ECO:0000256" key="2">
    <source>
        <dbReference type="ARBA" id="ARBA00006931"/>
    </source>
</evidence>
<feature type="transmembrane region" description="Helical" evidence="10">
    <location>
        <begin position="876"/>
        <end position="896"/>
    </location>
</feature>
<dbReference type="InterPro" id="IPR039529">
    <property type="entry name" value="PGAP1/BST1"/>
</dbReference>
<keyword evidence="5 10" id="KW-0378">Hydrolase</keyword>
<comment type="similarity">
    <text evidence="2 10">Belongs to the GPI inositol-deacylase family.</text>
</comment>
<name>A0A7M7KM79_VARDE</name>
<feature type="transmembrane region" description="Helical" evidence="10">
    <location>
        <begin position="764"/>
        <end position="794"/>
    </location>
</feature>
<reference evidence="12" key="1">
    <citation type="submission" date="2021-01" db="UniProtKB">
        <authorList>
            <consortium name="EnsemblMetazoa"/>
        </authorList>
    </citation>
    <scope>IDENTIFICATION</scope>
</reference>
<comment type="caution">
    <text evidence="10">Lacks conserved residue(s) required for the propagation of feature annotation.</text>
</comment>
<dbReference type="OrthoDB" id="348976at2759"/>
<evidence type="ECO:0000256" key="10">
    <source>
        <dbReference type="RuleBase" id="RU365011"/>
    </source>
</evidence>
<dbReference type="AlphaFoldDB" id="A0A7M7KM79"/>
<dbReference type="KEGG" id="vde:111253625"/>
<feature type="transmembrane region" description="Helical" evidence="10">
    <location>
        <begin position="814"/>
        <end position="839"/>
    </location>
</feature>
<comment type="function">
    <text evidence="10">Involved in inositol deacylation of GPI-anchored proteins which plays important roles in the quality control and ER-associated degradation of GPI-anchored proteins.</text>
</comment>
<keyword evidence="9 10" id="KW-0472">Membrane</keyword>
<evidence type="ECO:0000256" key="6">
    <source>
        <dbReference type="ARBA" id="ARBA00022824"/>
    </source>
</evidence>
<dbReference type="InterPro" id="IPR029058">
    <property type="entry name" value="AB_hydrolase_fold"/>
</dbReference>
<evidence type="ECO:0000256" key="1">
    <source>
        <dbReference type="ARBA" id="ARBA00004477"/>
    </source>
</evidence>
<dbReference type="GO" id="GO:0006505">
    <property type="term" value="P:GPI anchor metabolic process"/>
    <property type="evidence" value="ECO:0007669"/>
    <property type="project" value="TreeGrafter"/>
</dbReference>
<evidence type="ECO:0000259" key="11">
    <source>
        <dbReference type="Pfam" id="PF07819"/>
    </source>
</evidence>
<evidence type="ECO:0000256" key="3">
    <source>
        <dbReference type="ARBA" id="ARBA00022448"/>
    </source>
</evidence>
<dbReference type="InParanoid" id="A0A7M7KM79"/>
<feature type="transmembrane region" description="Helical" evidence="10">
    <location>
        <begin position="851"/>
        <end position="870"/>
    </location>
</feature>
<dbReference type="RefSeq" id="XP_022669054.1">
    <property type="nucleotide sequence ID" value="XM_022813319.1"/>
</dbReference>
<dbReference type="Pfam" id="PF07819">
    <property type="entry name" value="PGAP1"/>
    <property type="match status" value="1"/>
</dbReference>
<keyword evidence="6 10" id="KW-0256">Endoplasmic reticulum</keyword>
<organism evidence="12 13">
    <name type="scientific">Varroa destructor</name>
    <name type="common">Honeybee mite</name>
    <dbReference type="NCBI Taxonomy" id="109461"/>
    <lineage>
        <taxon>Eukaryota</taxon>
        <taxon>Metazoa</taxon>
        <taxon>Ecdysozoa</taxon>
        <taxon>Arthropoda</taxon>
        <taxon>Chelicerata</taxon>
        <taxon>Arachnida</taxon>
        <taxon>Acari</taxon>
        <taxon>Parasitiformes</taxon>
        <taxon>Mesostigmata</taxon>
        <taxon>Gamasina</taxon>
        <taxon>Dermanyssoidea</taxon>
        <taxon>Varroidae</taxon>
        <taxon>Varroa</taxon>
    </lineage>
</organism>
<dbReference type="PANTHER" id="PTHR15495:SF7">
    <property type="entry name" value="GPI INOSITOL-DEACYLASE"/>
    <property type="match status" value="1"/>
</dbReference>
<dbReference type="GO" id="GO:0005789">
    <property type="term" value="C:endoplasmic reticulum membrane"/>
    <property type="evidence" value="ECO:0007669"/>
    <property type="project" value="UniProtKB-SubCell"/>
</dbReference>
<dbReference type="Gene3D" id="3.40.50.1820">
    <property type="entry name" value="alpha/beta hydrolase"/>
    <property type="match status" value="1"/>
</dbReference>
<evidence type="ECO:0000256" key="4">
    <source>
        <dbReference type="ARBA" id="ARBA00022692"/>
    </source>
</evidence>
<evidence type="ECO:0000313" key="13">
    <source>
        <dbReference type="Proteomes" id="UP000594260"/>
    </source>
</evidence>
<feature type="domain" description="GPI inositol-deacylase PGAP1-like alpha/beta" evidence="11">
    <location>
        <begin position="85"/>
        <end position="299"/>
    </location>
</feature>
<evidence type="ECO:0000256" key="5">
    <source>
        <dbReference type="ARBA" id="ARBA00022801"/>
    </source>
</evidence>
<keyword evidence="4 10" id="KW-0812">Transmembrane</keyword>
<dbReference type="Pfam" id="PF24660">
    <property type="entry name" value="PGAP1_3rd"/>
    <property type="match status" value="1"/>
</dbReference>
<evidence type="ECO:0000256" key="7">
    <source>
        <dbReference type="ARBA" id="ARBA00022927"/>
    </source>
</evidence>
<comment type="subcellular location">
    <subcellularLocation>
        <location evidence="1">Endoplasmic reticulum membrane</location>
        <topology evidence="1">Multi-pass membrane protein</topology>
    </subcellularLocation>
</comment>
<dbReference type="EC" id="3.1.-.-" evidence="10"/>
<feature type="transmembrane region" description="Helical" evidence="10">
    <location>
        <begin position="703"/>
        <end position="732"/>
    </location>
</feature>
<proteinExistence type="inferred from homology"/>
<evidence type="ECO:0000256" key="9">
    <source>
        <dbReference type="ARBA" id="ARBA00023136"/>
    </source>
</evidence>
<protein>
    <recommendedName>
        <fullName evidence="10">GPI inositol-deacylase</fullName>
        <ecNumber evidence="10">3.1.-.-</ecNumber>
    </recommendedName>
</protein>
<accession>A0A7M7KM79</accession>
<keyword evidence="13" id="KW-1185">Reference proteome</keyword>
<keyword evidence="8 10" id="KW-1133">Transmembrane helix</keyword>
<dbReference type="OMA" id="YGLYYYY"/>
<sequence>MKITSKMSMPSYVLIGAFAILCALLSLQQLLDLPSNQCSMTYMPVPPQYIEVDLNENVTKKFPRYKLLLYGEGVIARELRRSVPNGIPLVFIHGNAGNPGQARSIGSILQMKAETRNRLGLPIYSVYTIDFNQQELSALYGGVLSQQAEFLLECLRVISKNWNLIHPHTAPRIVLIGHSMGGVVARSLYLHPDFDRSLVALHVELASPSRRPVAYLDRSLWEFYERINQVWLQVGHVLPPVLSVMGGERDLQVRANLGDSPQGLRVLSESVPQCWASTDHLCVVWCKQLQLALSRALFDIVQEGSIIDDRDRIIKILNYHFVRKFALHNSLQTLPRLARTVAFAQGREWQEMFEGSWRYVKKKVLTGVSLVVPVYKELSISIVAHGLENDDWLFGCTRLKRDGTTVICLSGVDISRKNLLVPSVATRQDVMFETINRDTGRVYHITPAEIVARNFQALVINVPALMEGAVILGERFIARKRERTFDATVLFNGFFQKTTVISMHLSEKAIFQKFTLIGMQHLWQVYTIKVHSKLCLEGTSGAGLARFKPDWSHEEVFFHLQARANSITTFILRLHSTPNHQENHNSTVYFYLDPNCSYDVHIQFDLKTALTQLLVHHAEGLLSYSLALVLIVIARQLADLGQLGICFTFGDSLSRSSRFFALTLLPTLIEAMVFLPTSPAPLAPYLSRLPGTTSSMEGCAIRIMLYSLALGIISLLAKILELVLNLCSTCYIKMKKMIRQSWDDPRTIPQVNENATSRPLTATLVAVSALAIGVGGGIGLVAAVVVHFVQVIVLSCQNRFLEDRKGVSAFSSRWKLQTSLLLVQLLCLPLYVPSVIVWIRQHLVPLANDPYLFSAPVCIFFATVVTQPNVPHPNRYYYKSMGYCVYTLAILSVLLCKEALFRMNYIQLIVFGLLFFQQNFKP</sequence>
<evidence type="ECO:0000313" key="12">
    <source>
        <dbReference type="EnsemblMetazoa" id="XP_022669054"/>
    </source>
</evidence>
<keyword evidence="7 10" id="KW-0653">Protein transport</keyword>
<dbReference type="Proteomes" id="UP000594260">
    <property type="component" value="Unplaced"/>
</dbReference>
<dbReference type="FunCoup" id="A0A7M7KM79">
    <property type="interactions" value="1033"/>
</dbReference>
<dbReference type="GO" id="GO:0006888">
    <property type="term" value="P:endoplasmic reticulum to Golgi vesicle-mediated transport"/>
    <property type="evidence" value="ECO:0007669"/>
    <property type="project" value="TreeGrafter"/>
</dbReference>
<dbReference type="GeneID" id="111253625"/>
<dbReference type="GO" id="GO:0050185">
    <property type="term" value="F:phosphatidylinositol deacylase activity"/>
    <property type="evidence" value="ECO:0007669"/>
    <property type="project" value="TreeGrafter"/>
</dbReference>
<dbReference type="GO" id="GO:0015031">
    <property type="term" value="P:protein transport"/>
    <property type="evidence" value="ECO:0007669"/>
    <property type="project" value="UniProtKB-KW"/>
</dbReference>